<evidence type="ECO:0000256" key="1">
    <source>
        <dbReference type="SAM" id="MobiDB-lite"/>
    </source>
</evidence>
<dbReference type="EMBL" id="SJPH01000002">
    <property type="protein sequence ID" value="TWT47273.1"/>
    <property type="molecule type" value="Genomic_DNA"/>
</dbReference>
<proteinExistence type="predicted"/>
<keyword evidence="3" id="KW-1185">Reference proteome</keyword>
<dbReference type="AlphaFoldDB" id="A0A5C5WAD7"/>
<gene>
    <name evidence="2" type="ORF">Pla111_08860</name>
</gene>
<evidence type="ECO:0000313" key="3">
    <source>
        <dbReference type="Proteomes" id="UP000318995"/>
    </source>
</evidence>
<evidence type="ECO:0000313" key="2">
    <source>
        <dbReference type="EMBL" id="TWT47273.1"/>
    </source>
</evidence>
<accession>A0A5C5WAD7</accession>
<organism evidence="2 3">
    <name type="scientific">Botrimarina hoheduenensis</name>
    <dbReference type="NCBI Taxonomy" id="2528000"/>
    <lineage>
        <taxon>Bacteria</taxon>
        <taxon>Pseudomonadati</taxon>
        <taxon>Planctomycetota</taxon>
        <taxon>Planctomycetia</taxon>
        <taxon>Pirellulales</taxon>
        <taxon>Lacipirellulaceae</taxon>
        <taxon>Botrimarina</taxon>
    </lineage>
</organism>
<feature type="region of interest" description="Disordered" evidence="1">
    <location>
        <begin position="1"/>
        <end position="26"/>
    </location>
</feature>
<sequence>MRIRMRRAAMTPLRRSDQGVPNRYTQATQKAARKKLSVFFLVVYPAACLSHF</sequence>
<protein>
    <submittedName>
        <fullName evidence="2">Uncharacterized protein</fullName>
    </submittedName>
</protein>
<reference evidence="2 3" key="1">
    <citation type="submission" date="2019-02" db="EMBL/GenBank/DDBJ databases">
        <title>Deep-cultivation of Planctomycetes and their phenomic and genomic characterization uncovers novel biology.</title>
        <authorList>
            <person name="Wiegand S."/>
            <person name="Jogler M."/>
            <person name="Boedeker C."/>
            <person name="Pinto D."/>
            <person name="Vollmers J."/>
            <person name="Rivas-Marin E."/>
            <person name="Kohn T."/>
            <person name="Peeters S.H."/>
            <person name="Heuer A."/>
            <person name="Rast P."/>
            <person name="Oberbeckmann S."/>
            <person name="Bunk B."/>
            <person name="Jeske O."/>
            <person name="Meyerdierks A."/>
            <person name="Storesund J.E."/>
            <person name="Kallscheuer N."/>
            <person name="Luecker S."/>
            <person name="Lage O.M."/>
            <person name="Pohl T."/>
            <person name="Merkel B.J."/>
            <person name="Hornburger P."/>
            <person name="Mueller R.-W."/>
            <person name="Bruemmer F."/>
            <person name="Labrenz M."/>
            <person name="Spormann A.M."/>
            <person name="Op Den Camp H."/>
            <person name="Overmann J."/>
            <person name="Amann R."/>
            <person name="Jetten M.S.M."/>
            <person name="Mascher T."/>
            <person name="Medema M.H."/>
            <person name="Devos D.P."/>
            <person name="Kaster A.-K."/>
            <person name="Ovreas L."/>
            <person name="Rohde M."/>
            <person name="Galperin M.Y."/>
            <person name="Jogler C."/>
        </authorList>
    </citation>
    <scope>NUCLEOTIDE SEQUENCE [LARGE SCALE GENOMIC DNA]</scope>
    <source>
        <strain evidence="2 3">Pla111</strain>
    </source>
</reference>
<comment type="caution">
    <text evidence="2">The sequence shown here is derived from an EMBL/GenBank/DDBJ whole genome shotgun (WGS) entry which is preliminary data.</text>
</comment>
<dbReference type="Proteomes" id="UP000318995">
    <property type="component" value="Unassembled WGS sequence"/>
</dbReference>
<name>A0A5C5WAD7_9BACT</name>